<evidence type="ECO:0000259" key="2">
    <source>
        <dbReference type="Pfam" id="PF07811"/>
    </source>
</evidence>
<accession>A0A9E6RF87</accession>
<evidence type="ECO:0000313" key="4">
    <source>
        <dbReference type="Proteomes" id="UP000825701"/>
    </source>
</evidence>
<keyword evidence="1" id="KW-1133">Transmembrane helix</keyword>
<keyword evidence="1" id="KW-0812">Transmembrane</keyword>
<keyword evidence="4" id="KW-1185">Reference proteome</keyword>
<proteinExistence type="predicted"/>
<dbReference type="EMBL" id="CP081869">
    <property type="protein sequence ID" value="QZN99871.1"/>
    <property type="molecule type" value="Genomic_DNA"/>
</dbReference>
<dbReference type="KEGG" id="cmet:K6K41_25045"/>
<dbReference type="InterPro" id="IPR012495">
    <property type="entry name" value="TadE-like_dom"/>
</dbReference>
<sequence>MTPARFGKIARFNRDARGVTMVEFGLIAPVLTLMIMGIVELGLMMAGQAVLDNATFVASRIGKTGYETKDKKQDKQIAEAIQKAASSYLDPNKIIVTSTAYSDYDSMKPEPFTDTNKNGVRDAGEPFVDVNGNGSYDTNVGSSGYGASGQVVLYTATYNWTLFTPMIGRLIGKNNVVPLQARVVVKNEPF</sequence>
<evidence type="ECO:0000313" key="3">
    <source>
        <dbReference type="EMBL" id="QZN99871.1"/>
    </source>
</evidence>
<evidence type="ECO:0000256" key="1">
    <source>
        <dbReference type="SAM" id="Phobius"/>
    </source>
</evidence>
<reference evidence="3" key="1">
    <citation type="submission" date="2021-08" db="EMBL/GenBank/DDBJ databases">
        <authorList>
            <person name="Zhang H."/>
            <person name="Xu M."/>
            <person name="Yu Z."/>
            <person name="Yang L."/>
            <person name="Cai Y."/>
        </authorList>
    </citation>
    <scope>NUCLEOTIDE SEQUENCE</scope>
    <source>
        <strain evidence="3">CHL1</strain>
    </source>
</reference>
<dbReference type="RefSeq" id="WP_261402993.1">
    <property type="nucleotide sequence ID" value="NZ_CP081869.1"/>
</dbReference>
<dbReference type="AlphaFoldDB" id="A0A9E6RF87"/>
<feature type="transmembrane region" description="Helical" evidence="1">
    <location>
        <begin position="21"/>
        <end position="46"/>
    </location>
</feature>
<feature type="domain" description="TadE-like" evidence="2">
    <location>
        <begin position="18"/>
        <end position="60"/>
    </location>
</feature>
<dbReference type="Proteomes" id="UP000825701">
    <property type="component" value="Chromosome"/>
</dbReference>
<name>A0A9E6RF87_9HYPH</name>
<organism evidence="3 4">
    <name type="scientific">Chenggangzhangella methanolivorans</name>
    <dbReference type="NCBI Taxonomy" id="1437009"/>
    <lineage>
        <taxon>Bacteria</taxon>
        <taxon>Pseudomonadati</taxon>
        <taxon>Pseudomonadota</taxon>
        <taxon>Alphaproteobacteria</taxon>
        <taxon>Hyphomicrobiales</taxon>
        <taxon>Methylopilaceae</taxon>
        <taxon>Chenggangzhangella</taxon>
    </lineage>
</organism>
<protein>
    <submittedName>
        <fullName evidence="3">Pilus assembly protein</fullName>
    </submittedName>
</protein>
<gene>
    <name evidence="3" type="ORF">K6K41_25045</name>
</gene>
<keyword evidence="1" id="KW-0472">Membrane</keyword>
<dbReference type="Pfam" id="PF07811">
    <property type="entry name" value="TadE"/>
    <property type="match status" value="1"/>
</dbReference>